<keyword evidence="4" id="KW-1185">Reference proteome</keyword>
<evidence type="ECO:0000313" key="4">
    <source>
        <dbReference type="Proteomes" id="UP000295371"/>
    </source>
</evidence>
<accession>A0A4R7J5V6</accession>
<dbReference type="InterPro" id="IPR025339">
    <property type="entry name" value="DUF4245"/>
</dbReference>
<feature type="transmembrane region" description="Helical" evidence="2">
    <location>
        <begin position="54"/>
        <end position="72"/>
    </location>
</feature>
<proteinExistence type="predicted"/>
<keyword evidence="2" id="KW-0472">Membrane</keyword>
<organism evidence="3 4">
    <name type="scientific">Naumannella halotolerans</name>
    <dbReference type="NCBI Taxonomy" id="993414"/>
    <lineage>
        <taxon>Bacteria</taxon>
        <taxon>Bacillati</taxon>
        <taxon>Actinomycetota</taxon>
        <taxon>Actinomycetes</taxon>
        <taxon>Propionibacteriales</taxon>
        <taxon>Propionibacteriaceae</taxon>
        <taxon>Naumannella</taxon>
    </lineage>
</organism>
<reference evidence="3 4" key="1">
    <citation type="submission" date="2019-03" db="EMBL/GenBank/DDBJ databases">
        <title>Genomic Encyclopedia of Archaeal and Bacterial Type Strains, Phase II (KMG-II): from individual species to whole genera.</title>
        <authorList>
            <person name="Goeker M."/>
        </authorList>
    </citation>
    <scope>NUCLEOTIDE SEQUENCE [LARGE SCALE GENOMIC DNA]</scope>
    <source>
        <strain evidence="3 4">DSM 24323</strain>
    </source>
</reference>
<protein>
    <submittedName>
        <fullName evidence="3">Uncharacterized protein DUF4245</fullName>
    </submittedName>
</protein>
<dbReference type="Pfam" id="PF14030">
    <property type="entry name" value="DUF4245"/>
    <property type="match status" value="1"/>
</dbReference>
<feature type="region of interest" description="Disordered" evidence="1">
    <location>
        <begin position="29"/>
        <end position="48"/>
    </location>
</feature>
<sequence length="221" mass="24308">MLYGSTVTVVVGDPSWRFGPACAICDHGAVSDQPEPEGPPPSHGGLKKARPTDMVWSLLIIAIPLVIITFLFTRGETPVKEVDWQAPLAQARSEVDWPVLAPEGLPDSWVPIRVSWTPEGSPGLNSQPSPRNQWRLGFLDPSQIYIELNQGDAEIDEFIAETTREGLPDGISQIGEDTWDRLVTADERTRALVLRTSEVTTVVVGDTDYSELETYVTVLED</sequence>
<evidence type="ECO:0000256" key="1">
    <source>
        <dbReference type="SAM" id="MobiDB-lite"/>
    </source>
</evidence>
<keyword evidence="2" id="KW-0812">Transmembrane</keyword>
<dbReference type="Proteomes" id="UP000295371">
    <property type="component" value="Unassembled WGS sequence"/>
</dbReference>
<dbReference type="EMBL" id="SOAW01000001">
    <property type="protein sequence ID" value="TDT32604.1"/>
    <property type="molecule type" value="Genomic_DNA"/>
</dbReference>
<keyword evidence="2" id="KW-1133">Transmembrane helix</keyword>
<name>A0A4R7J5V6_9ACTN</name>
<comment type="caution">
    <text evidence="3">The sequence shown here is derived from an EMBL/GenBank/DDBJ whole genome shotgun (WGS) entry which is preliminary data.</text>
</comment>
<dbReference type="AlphaFoldDB" id="A0A4R7J5V6"/>
<evidence type="ECO:0000256" key="2">
    <source>
        <dbReference type="SAM" id="Phobius"/>
    </source>
</evidence>
<gene>
    <name evidence="3" type="ORF">CLV29_0185</name>
</gene>
<evidence type="ECO:0000313" key="3">
    <source>
        <dbReference type="EMBL" id="TDT32604.1"/>
    </source>
</evidence>